<feature type="domain" description="WSC" evidence="8">
    <location>
        <begin position="1206"/>
        <end position="1303"/>
    </location>
</feature>
<feature type="domain" description="WSC" evidence="8">
    <location>
        <begin position="860"/>
        <end position="952"/>
    </location>
</feature>
<keyword evidence="3" id="KW-0732">Signal</keyword>
<evidence type="ECO:0000256" key="3">
    <source>
        <dbReference type="ARBA" id="ARBA00022729"/>
    </source>
</evidence>
<dbReference type="PROSITE" id="PS51212">
    <property type="entry name" value="WSC"/>
    <property type="match status" value="4"/>
</dbReference>
<dbReference type="SUPFAM" id="SSF50998">
    <property type="entry name" value="Quinoprotein alcohol dehydrogenase-like"/>
    <property type="match status" value="1"/>
</dbReference>
<keyword evidence="10" id="KW-1185">Reference proteome</keyword>
<dbReference type="PANTHER" id="PTHR24269">
    <property type="entry name" value="KREMEN PROTEIN"/>
    <property type="match status" value="1"/>
</dbReference>
<dbReference type="InterPro" id="IPR011047">
    <property type="entry name" value="Quinoprotein_ADH-like_sf"/>
</dbReference>
<feature type="compositionally biased region" description="Low complexity" evidence="7">
    <location>
        <begin position="1082"/>
        <end position="1189"/>
    </location>
</feature>
<sequence length="1416" mass="147800">MAAEQIFASPLVYTGNDGVQYVYVATTQNNIYKLDAKTGAIVQSRNLHVPFLQVELESCVDINPLIGITATGVIDPSTGIWYVTAKTYAEQFQNGNFSPSNPPGRFNGRYWQHAIHTEDLSEAADWPVLIDGTVFRNNPNRMFIGGIEHSRPGALLVGDYLYTGYASHCVQYNYTGAIIGFHKTTGKIIEAFTTEGGPEPNTIRGGGVWMSGGGMAYDGRGSMYFSTGNGYASQLKATGNAVPGRTPPTSLEEAAVNAKINDDGTLTIIDFFIPWEKNQLDGADKDLGTTPLEILPSDVFSCPNQRRIGVVTGKSGKTYWLDLDNLGGYQNGPNNLDAVIQVFQNENSVYAGAGVMPLGGGYVYISVTQYSTHVFKFSCNSAGNAVFTKLADTPDNNAYIVGTGHGTTTSLKGKEGTGLLWITDVDGQGLRVYDPIPPLNGGPLKKLNGFNVPGVTKFSRPVFGDGRVYVSTHQGYLYGFGSPVNSPLNCSSPYSFGSVPLNNASAPLTVTCKALTSTRVDAVGLKGDANFVLSSLPSVPFSLTSGQIFTFDVTCTPISVGPLSSDALINVTNSQPGFSSRVAVGLQGTGHSFKPLLAIAPNNITFNVIAGQPSSVQSALFSNLGDSPLTFTNISFSLVSETGPWVTPNPTSDGNWEVGKFVFVYLPTSIGPGDSAPISVKYAPDAPGNHTVYVMGFSDGGWALLNVFGIAGTNPKSVIEFQTIDGSGWVPYSSTTPFDLGTVFESQTRNLLMRITNGGGPNAVPLSITVSKPPYGIPGIIGKSNNIDLAEGASLGAGQSETANMYCNAPKSQVNLPSYNGSAVWVLNTGDPNQGKQTIQFTCTAAAEQVGPLFPNGTARYGYVGCFKENNPGRQLAVVAYSATKNNTNDRCTTACFGLGYVFAGTQYSQECWCGNAIPIQRDDDNNCNLGCTGSALQTCGGDGYFHNSAHISLFADLAKFDGNTTSPPLQITPSVGPYNFVGCYGEKGSKTLSEKSTVSNDMTVEVCHVFCGAMDPPYQYFGLEYATECYCGARLNPASALLDASSCSMPCKGSNSEFCGAGSVMQIYGLNATAATSSVVGRSSTAVTSATTTTVSVPASSRSTTSSQSVSSSASTSSSVLQSSLTSTSTVPPAPPSSSVSSVSKISSQTTSSTSTQTTSSSQATTATTSSSSSNPTTLSSSSSTPISPSTPPTPTPTPTPSVDSYDYAGCWTDPIDHGLPRALAALPALADPTSMTPALCATHCAQFAAFGLEYSRECWCGPHPSANSSLAANQADCNMPCAGDRSALCGGPARLSLYRSSDPAKISADPAVPASPIGNYSYAGCVADAAERRLLPVVVTDDAMTNGVCVAAAEAAGFKYAGTEYGRECWMGNATTGGSGRVEEGLCGMKCAGAMGELCGGSRLLSLWVRAAGT</sequence>
<feature type="compositionally biased region" description="Pro residues" evidence="7">
    <location>
        <begin position="1190"/>
        <end position="1201"/>
    </location>
</feature>
<evidence type="ECO:0000313" key="9">
    <source>
        <dbReference type="EMBL" id="KAF2786750.1"/>
    </source>
</evidence>
<proteinExistence type="predicted"/>
<organism evidence="9 10">
    <name type="scientific">Melanomma pulvis-pyrius CBS 109.77</name>
    <dbReference type="NCBI Taxonomy" id="1314802"/>
    <lineage>
        <taxon>Eukaryota</taxon>
        <taxon>Fungi</taxon>
        <taxon>Dikarya</taxon>
        <taxon>Ascomycota</taxon>
        <taxon>Pezizomycotina</taxon>
        <taxon>Dothideomycetes</taxon>
        <taxon>Pleosporomycetidae</taxon>
        <taxon>Pleosporales</taxon>
        <taxon>Melanommataceae</taxon>
        <taxon>Melanomma</taxon>
    </lineage>
</organism>
<evidence type="ECO:0000256" key="7">
    <source>
        <dbReference type="SAM" id="MobiDB-lite"/>
    </source>
</evidence>
<keyword evidence="2" id="KW-0812">Transmembrane</keyword>
<evidence type="ECO:0000256" key="4">
    <source>
        <dbReference type="ARBA" id="ARBA00022989"/>
    </source>
</evidence>
<reference evidence="9" key="1">
    <citation type="journal article" date="2020" name="Stud. Mycol.">
        <title>101 Dothideomycetes genomes: a test case for predicting lifestyles and emergence of pathogens.</title>
        <authorList>
            <person name="Haridas S."/>
            <person name="Albert R."/>
            <person name="Binder M."/>
            <person name="Bloem J."/>
            <person name="Labutti K."/>
            <person name="Salamov A."/>
            <person name="Andreopoulos B."/>
            <person name="Baker S."/>
            <person name="Barry K."/>
            <person name="Bills G."/>
            <person name="Bluhm B."/>
            <person name="Cannon C."/>
            <person name="Castanera R."/>
            <person name="Culley D."/>
            <person name="Daum C."/>
            <person name="Ezra D."/>
            <person name="Gonzalez J."/>
            <person name="Henrissat B."/>
            <person name="Kuo A."/>
            <person name="Liang C."/>
            <person name="Lipzen A."/>
            <person name="Lutzoni F."/>
            <person name="Magnuson J."/>
            <person name="Mondo S."/>
            <person name="Nolan M."/>
            <person name="Ohm R."/>
            <person name="Pangilinan J."/>
            <person name="Park H.-J."/>
            <person name="Ramirez L."/>
            <person name="Alfaro M."/>
            <person name="Sun H."/>
            <person name="Tritt A."/>
            <person name="Yoshinaga Y."/>
            <person name="Zwiers L.-H."/>
            <person name="Turgeon B."/>
            <person name="Goodwin S."/>
            <person name="Spatafora J."/>
            <person name="Crous P."/>
            <person name="Grigoriev I."/>
        </authorList>
    </citation>
    <scope>NUCLEOTIDE SEQUENCE</scope>
    <source>
        <strain evidence="9">CBS 109.77</strain>
    </source>
</reference>
<feature type="region of interest" description="Disordered" evidence="7">
    <location>
        <begin position="1082"/>
        <end position="1203"/>
    </location>
</feature>
<protein>
    <submittedName>
        <fullName evidence="9">WSC-domain-containing protein</fullName>
    </submittedName>
</protein>
<evidence type="ECO:0000313" key="10">
    <source>
        <dbReference type="Proteomes" id="UP000799757"/>
    </source>
</evidence>
<accession>A0A6A6WRM0</accession>
<name>A0A6A6WRM0_9PLEO</name>
<dbReference type="PANTHER" id="PTHR24269:SF25">
    <property type="entry name" value="WSC DOMAIN-CONTAINING PROTEIN"/>
    <property type="match status" value="1"/>
</dbReference>
<evidence type="ECO:0000256" key="1">
    <source>
        <dbReference type="ARBA" id="ARBA00004167"/>
    </source>
</evidence>
<dbReference type="InterPro" id="IPR051836">
    <property type="entry name" value="Kremen_rcpt"/>
</dbReference>
<gene>
    <name evidence="9" type="ORF">K505DRAFT_343536</name>
</gene>
<dbReference type="InterPro" id="IPR002889">
    <property type="entry name" value="WSC_carb-bd"/>
</dbReference>
<dbReference type="OrthoDB" id="5985073at2759"/>
<dbReference type="SMART" id="SM00321">
    <property type="entry name" value="WSC"/>
    <property type="match status" value="4"/>
</dbReference>
<evidence type="ECO:0000259" key="8">
    <source>
        <dbReference type="PROSITE" id="PS51212"/>
    </source>
</evidence>
<evidence type="ECO:0000256" key="5">
    <source>
        <dbReference type="ARBA" id="ARBA00023136"/>
    </source>
</evidence>
<evidence type="ECO:0000256" key="6">
    <source>
        <dbReference type="ARBA" id="ARBA00023180"/>
    </source>
</evidence>
<keyword evidence="6" id="KW-0325">Glycoprotein</keyword>
<dbReference type="Pfam" id="PF01822">
    <property type="entry name" value="WSC"/>
    <property type="match status" value="4"/>
</dbReference>
<keyword evidence="4" id="KW-1133">Transmembrane helix</keyword>
<dbReference type="Proteomes" id="UP000799757">
    <property type="component" value="Unassembled WGS sequence"/>
</dbReference>
<feature type="domain" description="WSC" evidence="8">
    <location>
        <begin position="978"/>
        <end position="1072"/>
    </location>
</feature>
<comment type="subcellular location">
    <subcellularLocation>
        <location evidence="1">Membrane</location>
        <topology evidence="1">Single-pass membrane protein</topology>
    </subcellularLocation>
</comment>
<keyword evidence="5" id="KW-0472">Membrane</keyword>
<dbReference type="GO" id="GO:0005886">
    <property type="term" value="C:plasma membrane"/>
    <property type="evidence" value="ECO:0007669"/>
    <property type="project" value="TreeGrafter"/>
</dbReference>
<dbReference type="EMBL" id="MU002412">
    <property type="protein sequence ID" value="KAF2786750.1"/>
    <property type="molecule type" value="Genomic_DNA"/>
</dbReference>
<feature type="domain" description="WSC" evidence="8">
    <location>
        <begin position="1321"/>
        <end position="1413"/>
    </location>
</feature>
<evidence type="ECO:0000256" key="2">
    <source>
        <dbReference type="ARBA" id="ARBA00022692"/>
    </source>
</evidence>